<reference evidence="1" key="1">
    <citation type="journal article" date="2023" name="G3 (Bethesda)">
        <title>A reference genome for the long-term kleptoplast-retaining sea slug Elysia crispata morphotype clarki.</title>
        <authorList>
            <person name="Eastman K.E."/>
            <person name="Pendleton A.L."/>
            <person name="Shaikh M.A."/>
            <person name="Suttiyut T."/>
            <person name="Ogas R."/>
            <person name="Tomko P."/>
            <person name="Gavelis G."/>
            <person name="Widhalm J.R."/>
            <person name="Wisecaver J.H."/>
        </authorList>
    </citation>
    <scope>NUCLEOTIDE SEQUENCE</scope>
    <source>
        <strain evidence="1">ECLA1</strain>
    </source>
</reference>
<dbReference type="Proteomes" id="UP001283361">
    <property type="component" value="Unassembled WGS sequence"/>
</dbReference>
<sequence length="80" mass="9477">MPVEALRSLRLHQWSGCTIVFRRNWKKTETQFDYRSGSPMVDYLCEMYGRAVGVSVTRVMKYNGPYTWEDAERGEGKFFR</sequence>
<name>A0AAE1D8N1_9GAST</name>
<organism evidence="1 2">
    <name type="scientific">Elysia crispata</name>
    <name type="common">lettuce slug</name>
    <dbReference type="NCBI Taxonomy" id="231223"/>
    <lineage>
        <taxon>Eukaryota</taxon>
        <taxon>Metazoa</taxon>
        <taxon>Spiralia</taxon>
        <taxon>Lophotrochozoa</taxon>
        <taxon>Mollusca</taxon>
        <taxon>Gastropoda</taxon>
        <taxon>Heterobranchia</taxon>
        <taxon>Euthyneura</taxon>
        <taxon>Panpulmonata</taxon>
        <taxon>Sacoglossa</taxon>
        <taxon>Placobranchoidea</taxon>
        <taxon>Plakobranchidae</taxon>
        <taxon>Elysia</taxon>
    </lineage>
</organism>
<dbReference type="EMBL" id="JAWDGP010004976">
    <property type="protein sequence ID" value="KAK3760483.1"/>
    <property type="molecule type" value="Genomic_DNA"/>
</dbReference>
<protein>
    <submittedName>
        <fullName evidence="1">Uncharacterized protein</fullName>
    </submittedName>
</protein>
<dbReference type="AlphaFoldDB" id="A0AAE1D8N1"/>
<accession>A0AAE1D8N1</accession>
<evidence type="ECO:0000313" key="1">
    <source>
        <dbReference type="EMBL" id="KAK3760483.1"/>
    </source>
</evidence>
<gene>
    <name evidence="1" type="ORF">RRG08_061464</name>
</gene>
<comment type="caution">
    <text evidence="1">The sequence shown here is derived from an EMBL/GenBank/DDBJ whole genome shotgun (WGS) entry which is preliminary data.</text>
</comment>
<keyword evidence="2" id="KW-1185">Reference proteome</keyword>
<evidence type="ECO:0000313" key="2">
    <source>
        <dbReference type="Proteomes" id="UP001283361"/>
    </source>
</evidence>
<proteinExistence type="predicted"/>